<evidence type="ECO:0000256" key="4">
    <source>
        <dbReference type="ARBA" id="ARBA00023157"/>
    </source>
</evidence>
<keyword evidence="1 7" id="KW-0575">Peroxidase</keyword>
<dbReference type="InterPro" id="IPR013766">
    <property type="entry name" value="Thioredoxin_domain"/>
</dbReference>
<dbReference type="PANTHER" id="PTHR43110:SF1">
    <property type="entry name" value="THIOL PEROXIDASE"/>
    <property type="match status" value="1"/>
</dbReference>
<dbReference type="InterPro" id="IPR036249">
    <property type="entry name" value="Thioredoxin-like_sf"/>
</dbReference>
<protein>
    <submittedName>
        <fullName evidence="7">Thiol peroxidase (Atypical 2-Cys peroxiredoxin)</fullName>
        <ecNumber evidence="7">1.11.1.15</ecNumber>
    </submittedName>
</protein>
<keyword evidence="8" id="KW-1185">Reference proteome</keyword>
<keyword evidence="2" id="KW-0049">Antioxidant</keyword>
<dbReference type="InterPro" id="IPR002065">
    <property type="entry name" value="TPX"/>
</dbReference>
<evidence type="ECO:0000259" key="6">
    <source>
        <dbReference type="PROSITE" id="PS51352"/>
    </source>
</evidence>
<dbReference type="Proteomes" id="UP000189545">
    <property type="component" value="Chromosome"/>
</dbReference>
<dbReference type="Pfam" id="PF08534">
    <property type="entry name" value="Redoxin"/>
    <property type="match status" value="1"/>
</dbReference>
<keyword evidence="4" id="KW-1015">Disulfide bond</keyword>
<dbReference type="SUPFAM" id="SSF52833">
    <property type="entry name" value="Thioredoxin-like"/>
    <property type="match status" value="1"/>
</dbReference>
<keyword evidence="3 7" id="KW-0560">Oxidoreductase</keyword>
<dbReference type="PROSITE" id="PS51352">
    <property type="entry name" value="THIOREDOXIN_2"/>
    <property type="match status" value="1"/>
</dbReference>
<evidence type="ECO:0000256" key="2">
    <source>
        <dbReference type="ARBA" id="ARBA00022862"/>
    </source>
</evidence>
<accession>A0A1S6HSZ5</accession>
<dbReference type="KEGG" id="spsw:Sps_03504"/>
<evidence type="ECO:0000256" key="3">
    <source>
        <dbReference type="ARBA" id="ARBA00023002"/>
    </source>
</evidence>
<dbReference type="PANTHER" id="PTHR43110">
    <property type="entry name" value="THIOL PEROXIDASE"/>
    <property type="match status" value="1"/>
</dbReference>
<dbReference type="RefSeq" id="WP_077753647.1">
    <property type="nucleotide sequence ID" value="NZ_CP014782.1"/>
</dbReference>
<proteinExistence type="predicted"/>
<dbReference type="InterPro" id="IPR050455">
    <property type="entry name" value="Tpx_Peroxidase_subfamily"/>
</dbReference>
<evidence type="ECO:0000313" key="8">
    <source>
        <dbReference type="Proteomes" id="UP000189545"/>
    </source>
</evidence>
<feature type="domain" description="Thioredoxin" evidence="6">
    <location>
        <begin position="18"/>
        <end position="168"/>
    </location>
</feature>
<dbReference type="EMBL" id="CP014782">
    <property type="protein sequence ID" value="AQS38631.1"/>
    <property type="molecule type" value="Genomic_DNA"/>
</dbReference>
<reference evidence="7 8" key="1">
    <citation type="submission" date="2016-03" db="EMBL/GenBank/DDBJ databases">
        <title>Complete genome sequence of Shewanella psychrophila WP2, a deep sea bacterium isolated from west Pacific sediment.</title>
        <authorList>
            <person name="Xu G."/>
            <person name="Jian H."/>
        </authorList>
    </citation>
    <scope>NUCLEOTIDE SEQUENCE [LARGE SCALE GENOMIC DNA]</scope>
    <source>
        <strain evidence="7 8">WP2</strain>
    </source>
</reference>
<dbReference type="PROSITE" id="PS01265">
    <property type="entry name" value="TPX"/>
    <property type="match status" value="1"/>
</dbReference>
<organism evidence="7 8">
    <name type="scientific">Shewanella psychrophila</name>
    <dbReference type="NCBI Taxonomy" id="225848"/>
    <lineage>
        <taxon>Bacteria</taxon>
        <taxon>Pseudomonadati</taxon>
        <taxon>Pseudomonadota</taxon>
        <taxon>Gammaproteobacteria</taxon>
        <taxon>Alteromonadales</taxon>
        <taxon>Shewanellaceae</taxon>
        <taxon>Shewanella</taxon>
    </lineage>
</organism>
<dbReference type="OrthoDB" id="9781543at2"/>
<dbReference type="InterPro" id="IPR013740">
    <property type="entry name" value="Redoxin"/>
</dbReference>
<evidence type="ECO:0000256" key="5">
    <source>
        <dbReference type="ARBA" id="ARBA00023284"/>
    </source>
</evidence>
<gene>
    <name evidence="7" type="ORF">Sps_03504</name>
</gene>
<name>A0A1S6HSZ5_9GAMM</name>
<sequence>MQQTKLYGDKISVSGTFPKAGTQAPEFSLCTIDLEEINLSSFAGKKLLLNIFLSVDTPVCATSVQKFNEQVNDDTVVLCISADLPFSASRFCISQGFENITMASFFRSPEFTEDYGVNLNQGRFKGLASRAVIVINEEGLVCYSELVKDISREPNYTGALSALANINFY</sequence>
<dbReference type="CDD" id="cd03014">
    <property type="entry name" value="PRX_Atyp2cys"/>
    <property type="match status" value="1"/>
</dbReference>
<keyword evidence="5" id="KW-0676">Redox-active center</keyword>
<dbReference type="EC" id="1.11.1.15" evidence="7"/>
<evidence type="ECO:0000256" key="1">
    <source>
        <dbReference type="ARBA" id="ARBA00022559"/>
    </source>
</evidence>
<dbReference type="InterPro" id="IPR018219">
    <property type="entry name" value="Tpx_CS"/>
</dbReference>
<evidence type="ECO:0000313" key="7">
    <source>
        <dbReference type="EMBL" id="AQS38631.1"/>
    </source>
</evidence>
<dbReference type="Gene3D" id="3.40.30.10">
    <property type="entry name" value="Glutaredoxin"/>
    <property type="match status" value="1"/>
</dbReference>
<dbReference type="STRING" id="225848.Sps_03504"/>
<dbReference type="NCBIfam" id="NF001808">
    <property type="entry name" value="PRK00522.1"/>
    <property type="match status" value="1"/>
</dbReference>
<dbReference type="AlphaFoldDB" id="A0A1S6HSZ5"/>
<dbReference type="GO" id="GO:0008379">
    <property type="term" value="F:thioredoxin peroxidase activity"/>
    <property type="evidence" value="ECO:0007669"/>
    <property type="project" value="InterPro"/>
</dbReference>